<gene>
    <name evidence="1" type="ORF">SAMN05660642_01684</name>
</gene>
<dbReference type="Pfam" id="PF14281">
    <property type="entry name" value="PDDEXK_4"/>
    <property type="match status" value="1"/>
</dbReference>
<dbReference type="OrthoDB" id="5178099at2"/>
<dbReference type="RefSeq" id="WP_091216272.1">
    <property type="nucleotide sequence ID" value="NZ_FNHE01000003.1"/>
</dbReference>
<accession>A0A1G9QI24</accession>
<dbReference type="InterPro" id="IPR029470">
    <property type="entry name" value="PDDEXK_4"/>
</dbReference>
<organism evidence="1 2">
    <name type="scientific">Geodermatophilus siccatus</name>
    <dbReference type="NCBI Taxonomy" id="1137991"/>
    <lineage>
        <taxon>Bacteria</taxon>
        <taxon>Bacillati</taxon>
        <taxon>Actinomycetota</taxon>
        <taxon>Actinomycetes</taxon>
        <taxon>Geodermatophilales</taxon>
        <taxon>Geodermatophilaceae</taxon>
        <taxon>Geodermatophilus</taxon>
    </lineage>
</organism>
<sequence length="236" mass="26195">MTRPGEVAVDAMHEWEARHATLTVKWHAVAAAEQSQGATAVTHWRNRLGQLQAAQRDLVQTGRWRGGPRTLLAALDVQYRELAMTAGLAWLLRSDGHHGLGPALLDGLLHHLGIDGSGTEAGVRAVLEEQRDETRADLVLYGGDWTIVVEAKTFAVEQERQLDRLYEHWRNEPAPCFVFLTRGQRVPTTAVDSRDQWRALTWDQVADIARVAATSMTGAAPGVHDYIATLEAYHRV</sequence>
<name>A0A1G9QI24_9ACTN</name>
<protein>
    <submittedName>
        <fullName evidence="1">PD-(D/E)XK nuclease superfamily protein</fullName>
    </submittedName>
</protein>
<keyword evidence="2" id="KW-1185">Reference proteome</keyword>
<proteinExistence type="predicted"/>
<evidence type="ECO:0000313" key="1">
    <source>
        <dbReference type="EMBL" id="SDM10682.1"/>
    </source>
</evidence>
<dbReference type="Proteomes" id="UP000198680">
    <property type="component" value="Unassembled WGS sequence"/>
</dbReference>
<dbReference type="EMBL" id="FNHE01000003">
    <property type="protein sequence ID" value="SDM10682.1"/>
    <property type="molecule type" value="Genomic_DNA"/>
</dbReference>
<dbReference type="AlphaFoldDB" id="A0A1G9QI24"/>
<reference evidence="2" key="1">
    <citation type="submission" date="2016-10" db="EMBL/GenBank/DDBJ databases">
        <authorList>
            <person name="Varghese N."/>
            <person name="Submissions S."/>
        </authorList>
    </citation>
    <scope>NUCLEOTIDE SEQUENCE [LARGE SCALE GENOMIC DNA]</scope>
    <source>
        <strain evidence="2">DSM 45419</strain>
    </source>
</reference>
<evidence type="ECO:0000313" key="2">
    <source>
        <dbReference type="Proteomes" id="UP000198680"/>
    </source>
</evidence>
<dbReference type="STRING" id="1137991.SAMN05660642_01684"/>